<protein>
    <submittedName>
        <fullName evidence="2">Uncharacterized protein</fullName>
    </submittedName>
</protein>
<evidence type="ECO:0000313" key="3">
    <source>
        <dbReference type="Proteomes" id="UP001140094"/>
    </source>
</evidence>
<comment type="caution">
    <text evidence="2">The sequence shown here is derived from an EMBL/GenBank/DDBJ whole genome shotgun (WGS) entry which is preliminary data.</text>
</comment>
<dbReference type="OrthoDB" id="10491361at2759"/>
<feature type="compositionally biased region" description="Polar residues" evidence="1">
    <location>
        <begin position="1"/>
        <end position="19"/>
    </location>
</feature>
<dbReference type="Proteomes" id="UP001140094">
    <property type="component" value="Unassembled WGS sequence"/>
</dbReference>
<evidence type="ECO:0000256" key="1">
    <source>
        <dbReference type="SAM" id="MobiDB-lite"/>
    </source>
</evidence>
<evidence type="ECO:0000313" key="2">
    <source>
        <dbReference type="EMBL" id="KAJ2798417.1"/>
    </source>
</evidence>
<feature type="region of interest" description="Disordered" evidence="1">
    <location>
        <begin position="1"/>
        <end position="22"/>
    </location>
</feature>
<accession>A0A9W8LQ62</accession>
<reference evidence="2" key="1">
    <citation type="submission" date="2022-07" db="EMBL/GenBank/DDBJ databases">
        <title>Phylogenomic reconstructions and comparative analyses of Kickxellomycotina fungi.</title>
        <authorList>
            <person name="Reynolds N.K."/>
            <person name="Stajich J.E."/>
            <person name="Barry K."/>
            <person name="Grigoriev I.V."/>
            <person name="Crous P."/>
            <person name="Smith M.E."/>
        </authorList>
    </citation>
    <scope>NUCLEOTIDE SEQUENCE</scope>
    <source>
        <strain evidence="2">NRRL 1565</strain>
    </source>
</reference>
<dbReference type="AlphaFoldDB" id="A0A9W8LQ62"/>
<organism evidence="2 3">
    <name type="scientific">Coemansia guatemalensis</name>
    <dbReference type="NCBI Taxonomy" id="2761395"/>
    <lineage>
        <taxon>Eukaryota</taxon>
        <taxon>Fungi</taxon>
        <taxon>Fungi incertae sedis</taxon>
        <taxon>Zoopagomycota</taxon>
        <taxon>Kickxellomycotina</taxon>
        <taxon>Kickxellomycetes</taxon>
        <taxon>Kickxellales</taxon>
        <taxon>Kickxellaceae</taxon>
        <taxon>Coemansia</taxon>
    </lineage>
</organism>
<dbReference type="EMBL" id="JANBUO010001403">
    <property type="protein sequence ID" value="KAJ2798417.1"/>
    <property type="molecule type" value="Genomic_DNA"/>
</dbReference>
<name>A0A9W8LQ62_9FUNG</name>
<gene>
    <name evidence="2" type="ORF">H4R20_004830</name>
</gene>
<proteinExistence type="predicted"/>
<keyword evidence="3" id="KW-1185">Reference proteome</keyword>
<sequence>MTNRPEAQQLATPSLTSMQARGGENTERIVCVTGTSSPEEGASGMGCGAQWALCKTRNCYIQTPCVMTRQSAGIVPYALGSAATIWPDNRVRRLGGCDNCTGAAK</sequence>
<feature type="non-terminal residue" evidence="2">
    <location>
        <position position="105"/>
    </location>
</feature>